<feature type="compositionally biased region" description="Gly residues" evidence="1">
    <location>
        <begin position="56"/>
        <end position="73"/>
    </location>
</feature>
<dbReference type="KEGG" id="pda:120107742"/>
<evidence type="ECO:0000256" key="1">
    <source>
        <dbReference type="SAM" id="MobiDB-lite"/>
    </source>
</evidence>
<evidence type="ECO:0000313" key="3">
    <source>
        <dbReference type="RefSeq" id="XP_038977097.1"/>
    </source>
</evidence>
<feature type="region of interest" description="Disordered" evidence="1">
    <location>
        <begin position="1"/>
        <end position="149"/>
    </location>
</feature>
<feature type="compositionally biased region" description="Low complexity" evidence="1">
    <location>
        <begin position="115"/>
        <end position="126"/>
    </location>
</feature>
<dbReference type="Proteomes" id="UP000228380">
    <property type="component" value="Unplaced"/>
</dbReference>
<accession>A0A8B8ZUQ7</accession>
<name>A0A8B8ZUQ7_PHODC</name>
<feature type="compositionally biased region" description="Basic and acidic residues" evidence="1">
    <location>
        <begin position="36"/>
        <end position="52"/>
    </location>
</feature>
<dbReference type="RefSeq" id="XP_038977097.1">
    <property type="nucleotide sequence ID" value="XM_039121169.1"/>
</dbReference>
<gene>
    <name evidence="3" type="primary">LOC120107742</name>
</gene>
<dbReference type="GeneID" id="120107742"/>
<sequence>MERRGGGWWKGGKGVGGHNWKRGKLEMVADSGGVEGRGDGIRCQEEDTEGKKMRGAGWGGVAGQRSEGGGGVVGRVDNGTRRRRGTERRSGGAAAAARRRRRQRRRGDDNGSDGGATTAAAVQAEADLGDDGGGSGGGDGDSGGNPLGFLSAETESVVADGCFVGFEGQGRKKGDDALLLYGNGNHSWPVDMLRCT</sequence>
<proteinExistence type="predicted"/>
<protein>
    <submittedName>
        <fullName evidence="3">Glycine-rich cell wall structural protein 1.8-like</fullName>
    </submittedName>
</protein>
<keyword evidence="2" id="KW-1185">Reference proteome</keyword>
<dbReference type="AlphaFoldDB" id="A0A8B8ZUQ7"/>
<feature type="compositionally biased region" description="Gly residues" evidence="1">
    <location>
        <begin position="131"/>
        <end position="146"/>
    </location>
</feature>
<feature type="compositionally biased region" description="Gly residues" evidence="1">
    <location>
        <begin position="1"/>
        <end position="17"/>
    </location>
</feature>
<reference evidence="3" key="1">
    <citation type="submission" date="2025-08" db="UniProtKB">
        <authorList>
            <consortium name="RefSeq"/>
        </authorList>
    </citation>
    <scope>IDENTIFICATION</scope>
    <source>
        <tissue evidence="3">Young leaves</tissue>
    </source>
</reference>
<evidence type="ECO:0000313" key="2">
    <source>
        <dbReference type="Proteomes" id="UP000228380"/>
    </source>
</evidence>
<organism evidence="2 3">
    <name type="scientific">Phoenix dactylifera</name>
    <name type="common">Date palm</name>
    <dbReference type="NCBI Taxonomy" id="42345"/>
    <lineage>
        <taxon>Eukaryota</taxon>
        <taxon>Viridiplantae</taxon>
        <taxon>Streptophyta</taxon>
        <taxon>Embryophyta</taxon>
        <taxon>Tracheophyta</taxon>
        <taxon>Spermatophyta</taxon>
        <taxon>Magnoliopsida</taxon>
        <taxon>Liliopsida</taxon>
        <taxon>Arecaceae</taxon>
        <taxon>Coryphoideae</taxon>
        <taxon>Phoeniceae</taxon>
        <taxon>Phoenix</taxon>
    </lineage>
</organism>